<dbReference type="AlphaFoldDB" id="A0A830H679"/>
<dbReference type="Proteomes" id="UP000660262">
    <property type="component" value="Unassembled WGS sequence"/>
</dbReference>
<organism evidence="6 7">
    <name type="scientific">Pycnococcus provasolii</name>
    <dbReference type="NCBI Taxonomy" id="41880"/>
    <lineage>
        <taxon>Eukaryota</taxon>
        <taxon>Viridiplantae</taxon>
        <taxon>Chlorophyta</taxon>
        <taxon>Pseudoscourfieldiophyceae</taxon>
        <taxon>Pseudoscourfieldiales</taxon>
        <taxon>Pycnococcaceae</taxon>
        <taxon>Pycnococcus</taxon>
    </lineage>
</organism>
<evidence type="ECO:0000313" key="6">
    <source>
        <dbReference type="EMBL" id="GHP02052.1"/>
    </source>
</evidence>
<dbReference type="SUPFAM" id="SSF54637">
    <property type="entry name" value="Thioesterase/thiol ester dehydrase-isomerase"/>
    <property type="match status" value="1"/>
</dbReference>
<keyword evidence="7" id="KW-1185">Reference proteome</keyword>
<proteinExistence type="predicted"/>
<keyword evidence="1" id="KW-0963">Cytoplasm</keyword>
<accession>A0A830H679</accession>
<feature type="region of interest" description="Disordered" evidence="5">
    <location>
        <begin position="1"/>
        <end position="49"/>
    </location>
</feature>
<dbReference type="GO" id="GO:0016787">
    <property type="term" value="F:hydrolase activity"/>
    <property type="evidence" value="ECO:0007669"/>
    <property type="project" value="UniProtKB-KW"/>
</dbReference>
<dbReference type="InterPro" id="IPR052365">
    <property type="entry name" value="THEM4/THEM5_acyl-CoA_thioest"/>
</dbReference>
<keyword evidence="2" id="KW-0378">Hydrolase</keyword>
<protein>
    <submittedName>
        <fullName evidence="6">Thioesterase super member 4</fullName>
    </submittedName>
</protein>
<evidence type="ECO:0000313" key="7">
    <source>
        <dbReference type="Proteomes" id="UP000660262"/>
    </source>
</evidence>
<name>A0A830H679_9CHLO</name>
<dbReference type="OrthoDB" id="506431at2759"/>
<gene>
    <name evidence="6" type="ORF">PPROV_000080800</name>
</gene>
<evidence type="ECO:0000256" key="1">
    <source>
        <dbReference type="ARBA" id="ARBA00022490"/>
    </source>
</evidence>
<dbReference type="CDD" id="cd03443">
    <property type="entry name" value="PaaI_thioesterase"/>
    <property type="match status" value="1"/>
</dbReference>
<reference evidence="6" key="1">
    <citation type="submission" date="2020-10" db="EMBL/GenBank/DDBJ databases">
        <title>Unveiling of a novel bifunctional photoreceptor, Dualchrome1, isolated from a cosmopolitan green alga.</title>
        <authorList>
            <person name="Suzuki S."/>
            <person name="Kawachi M."/>
        </authorList>
    </citation>
    <scope>NUCLEOTIDE SEQUENCE</scope>
    <source>
        <strain evidence="6">NIES 2893</strain>
    </source>
</reference>
<evidence type="ECO:0000256" key="3">
    <source>
        <dbReference type="ARBA" id="ARBA00022832"/>
    </source>
</evidence>
<comment type="caution">
    <text evidence="6">The sequence shown here is derived from an EMBL/GenBank/DDBJ whole genome shotgun (WGS) entry which is preliminary data.</text>
</comment>
<evidence type="ECO:0000256" key="5">
    <source>
        <dbReference type="SAM" id="MobiDB-lite"/>
    </source>
</evidence>
<dbReference type="InterPro" id="IPR029069">
    <property type="entry name" value="HotDog_dom_sf"/>
</dbReference>
<dbReference type="PANTHER" id="PTHR12418">
    <property type="entry name" value="ACYL-COENZYME A THIOESTERASE THEM4"/>
    <property type="match status" value="1"/>
</dbReference>
<dbReference type="EMBL" id="BNJQ01000002">
    <property type="protein sequence ID" value="GHP02052.1"/>
    <property type="molecule type" value="Genomic_DNA"/>
</dbReference>
<sequence>MSSPPLPRSSVPASASPSLPRVYDIFAGDDGPLPHQVSSSSEDDNASEDNAIPNWLRHLDATLPLEPIRDWSLCWNEAERRAAGFKGLDFFLMSHRPPTDVSQTAFPNEAARRGLPSSRAATRVYYDSQTERIHGAVRFGTCAEGSPALAHGGCVATVWDEVLNIFNLKQRVPRFTASLNVDYRAPTPLCKVHRVEAWIEGGGADGRKLVSAGRMYDGSTGKLLSEARAVWVSAPEADEPETKSARVLKHLFTHPPHGPPIAKL</sequence>
<dbReference type="Gene3D" id="3.10.129.10">
    <property type="entry name" value="Hotdog Thioesterase"/>
    <property type="match status" value="1"/>
</dbReference>
<evidence type="ECO:0000256" key="2">
    <source>
        <dbReference type="ARBA" id="ARBA00022801"/>
    </source>
</evidence>
<feature type="compositionally biased region" description="Low complexity" evidence="5">
    <location>
        <begin position="8"/>
        <end position="22"/>
    </location>
</feature>
<keyword evidence="3" id="KW-0276">Fatty acid metabolism</keyword>
<keyword evidence="4" id="KW-0443">Lipid metabolism</keyword>
<dbReference type="GO" id="GO:0006631">
    <property type="term" value="P:fatty acid metabolic process"/>
    <property type="evidence" value="ECO:0007669"/>
    <property type="project" value="UniProtKB-KW"/>
</dbReference>
<dbReference type="PANTHER" id="PTHR12418:SF19">
    <property type="entry name" value="ACYL-COENZYME A THIOESTERASE THEM4"/>
    <property type="match status" value="1"/>
</dbReference>
<evidence type="ECO:0000256" key="4">
    <source>
        <dbReference type="ARBA" id="ARBA00023098"/>
    </source>
</evidence>